<dbReference type="AlphaFoldDB" id="A0A7G1G8M7"/>
<keyword evidence="1" id="KW-0472">Membrane</keyword>
<proteinExistence type="predicted"/>
<dbReference type="InterPro" id="IPR012338">
    <property type="entry name" value="Beta-lactam/transpept-like"/>
</dbReference>
<dbReference type="Pfam" id="PF00144">
    <property type="entry name" value="Beta-lactamase"/>
    <property type="match status" value="1"/>
</dbReference>
<dbReference type="InParanoid" id="A0A7G1G8M7"/>
<feature type="transmembrane region" description="Helical" evidence="1">
    <location>
        <begin position="555"/>
        <end position="575"/>
    </location>
</feature>
<feature type="transmembrane region" description="Helical" evidence="1">
    <location>
        <begin position="452"/>
        <end position="473"/>
    </location>
</feature>
<feature type="transmembrane region" description="Helical" evidence="1">
    <location>
        <begin position="522"/>
        <end position="543"/>
    </location>
</feature>
<dbReference type="SUPFAM" id="SSF56601">
    <property type="entry name" value="beta-lactamase/transpeptidase-like"/>
    <property type="match status" value="1"/>
</dbReference>
<evidence type="ECO:0000259" key="2">
    <source>
        <dbReference type="Pfam" id="PF00144"/>
    </source>
</evidence>
<organism evidence="3 4">
    <name type="scientific">Tepiditoga spiralis</name>
    <dbReference type="NCBI Taxonomy" id="2108365"/>
    <lineage>
        <taxon>Bacteria</taxon>
        <taxon>Thermotogati</taxon>
        <taxon>Thermotogota</taxon>
        <taxon>Thermotogae</taxon>
        <taxon>Petrotogales</taxon>
        <taxon>Petrotogaceae</taxon>
        <taxon>Tepiditoga</taxon>
    </lineage>
</organism>
<dbReference type="PANTHER" id="PTHR46825:SF9">
    <property type="entry name" value="BETA-LACTAMASE-RELATED DOMAIN-CONTAINING PROTEIN"/>
    <property type="match status" value="1"/>
</dbReference>
<dbReference type="KEGG" id="ocy:OSSY52_17350"/>
<feature type="domain" description="Beta-lactamase-related" evidence="2">
    <location>
        <begin position="34"/>
        <end position="327"/>
    </location>
</feature>
<evidence type="ECO:0000313" key="4">
    <source>
        <dbReference type="Proteomes" id="UP000516361"/>
    </source>
</evidence>
<evidence type="ECO:0000313" key="3">
    <source>
        <dbReference type="EMBL" id="BBE31594.1"/>
    </source>
</evidence>
<protein>
    <recommendedName>
        <fullName evidence="2">Beta-lactamase-related domain-containing protein</fullName>
    </recommendedName>
</protein>
<gene>
    <name evidence="3" type="ORF">OSSY52_17350</name>
</gene>
<dbReference type="RefSeq" id="WP_190614223.1">
    <property type="nucleotide sequence ID" value="NZ_AP018712.1"/>
</dbReference>
<keyword evidence="4" id="KW-1185">Reference proteome</keyword>
<dbReference type="InterPro" id="IPR050491">
    <property type="entry name" value="AmpC-like"/>
</dbReference>
<dbReference type="Gene3D" id="3.40.710.10">
    <property type="entry name" value="DD-peptidase/beta-lactamase superfamily"/>
    <property type="match status" value="1"/>
</dbReference>
<dbReference type="Proteomes" id="UP000516361">
    <property type="component" value="Chromosome"/>
</dbReference>
<name>A0A7G1G8M7_9BACT</name>
<feature type="transmembrane region" description="Helical" evidence="1">
    <location>
        <begin position="485"/>
        <end position="510"/>
    </location>
</feature>
<dbReference type="PANTHER" id="PTHR46825">
    <property type="entry name" value="D-ALANYL-D-ALANINE-CARBOXYPEPTIDASE/ENDOPEPTIDASE AMPH"/>
    <property type="match status" value="1"/>
</dbReference>
<accession>A0A7G1G8M7</accession>
<dbReference type="InterPro" id="IPR001466">
    <property type="entry name" value="Beta-lactam-related"/>
</dbReference>
<sequence>MKKILLLFLIILVFPVLIFSFKDSFEYRLGAFLKNKINEYNVPGLVCSYVRNGKVKDTYSYGFSNLESNIKINSEETLFKLNDLTEIFNSYLFLKLKEDGKVDLNIPIKDYSDINNEVSLFNLLTHTTGYDFSKIGIDKKINLKNFLIEYKPKKLYSSSKFVLPTFYDKALSEYLISYLMKENYIQILNKEIFSKLNMENTFYDYPLPLYVRANKAIGYDRNNKSLINEKNSFMYFNKGYTTINDFNKFLIEILNPKKLKFDIIKNFFSEKINEYSFVRTFALNERKINEIKFYYLNSSSKGFSSSLIVIPSKNIGFSLFYNKNMPELYDDFLDFIVENFVYLKPVEIKKMPFENDIIGTYLNLNIPNKTSEKFYYLNNGNNKVVLKKLRDNKLRILNQNKVYDYLSLDNNNTFFNLDKKSIIKISNEKNSKILYLKDKIYKKLKWYENPDYYNFGTLIGEIILILILIFLIFKYIKNLKHINELNFEIIFDSIIFIECIFILFFTVEFFKTNYFVSGLNGFASLIPFLVLIISFFQFVFTIISLKKNYLTFMGIILYILSTVDSLIFISFFKYYNFL</sequence>
<keyword evidence="1" id="KW-1133">Transmembrane helix</keyword>
<reference evidence="3 4" key="1">
    <citation type="submission" date="2018-06" db="EMBL/GenBank/DDBJ databases">
        <title>Genome sequencing of Oceanotoga sp. sy52.</title>
        <authorList>
            <person name="Mori K."/>
        </authorList>
    </citation>
    <scope>NUCLEOTIDE SEQUENCE [LARGE SCALE GENOMIC DNA]</scope>
    <source>
        <strain evidence="4">sy52</strain>
    </source>
</reference>
<dbReference type="EMBL" id="AP018712">
    <property type="protein sequence ID" value="BBE31594.1"/>
    <property type="molecule type" value="Genomic_DNA"/>
</dbReference>
<keyword evidence="1" id="KW-0812">Transmembrane</keyword>
<evidence type="ECO:0000256" key="1">
    <source>
        <dbReference type="SAM" id="Phobius"/>
    </source>
</evidence>